<dbReference type="AlphaFoldDB" id="A0A9P8XZF4"/>
<sequence length="226" mass="25612">MDHSRLHHFIIASFLNDQRPPMVSEIAAHFQTDTTAAREALRALADYHGVVLHPHSDEIWVAHPFSAAPTTCVVSSAGRKWWGNCAWCSLGVMHLARGTSSTFTTRTGAIGDEVTLSVEDGQLRETDFVVHFPVPMRNVWDNVIYICSVQLLFRDEAEVEEWCATRGIPKGDVRPVQQVWDFAREWYGRHADADWTKWSLHEAVEIFRKHGLTGPTWTIGDESGRF</sequence>
<accession>A0A9P8XZF4</accession>
<dbReference type="Gene3D" id="3.30.450.410">
    <property type="match status" value="1"/>
</dbReference>
<reference evidence="1" key="1">
    <citation type="journal article" date="2021" name="Nat. Commun.">
        <title>Genetic determinants of endophytism in the Arabidopsis root mycobiome.</title>
        <authorList>
            <person name="Mesny F."/>
            <person name="Miyauchi S."/>
            <person name="Thiergart T."/>
            <person name="Pickel B."/>
            <person name="Atanasova L."/>
            <person name="Karlsson M."/>
            <person name="Huettel B."/>
            <person name="Barry K.W."/>
            <person name="Haridas S."/>
            <person name="Chen C."/>
            <person name="Bauer D."/>
            <person name="Andreopoulos W."/>
            <person name="Pangilinan J."/>
            <person name="LaButti K."/>
            <person name="Riley R."/>
            <person name="Lipzen A."/>
            <person name="Clum A."/>
            <person name="Drula E."/>
            <person name="Henrissat B."/>
            <person name="Kohler A."/>
            <person name="Grigoriev I.V."/>
            <person name="Martin F.M."/>
            <person name="Hacquard S."/>
        </authorList>
    </citation>
    <scope>NUCLEOTIDE SEQUENCE</scope>
    <source>
        <strain evidence="1">MPI-CAGE-CH-0230</strain>
    </source>
</reference>
<dbReference type="RefSeq" id="XP_046008026.1">
    <property type="nucleotide sequence ID" value="XM_046150558.1"/>
</dbReference>
<keyword evidence="1" id="KW-0472">Membrane</keyword>
<dbReference type="EMBL" id="JAGTJQ010000009">
    <property type="protein sequence ID" value="KAH7024478.1"/>
    <property type="molecule type" value="Genomic_DNA"/>
</dbReference>
<dbReference type="Pfam" id="PF03243">
    <property type="entry name" value="MerB"/>
    <property type="match status" value="1"/>
</dbReference>
<dbReference type="SUPFAM" id="SSF160387">
    <property type="entry name" value="NosL/MerB-like"/>
    <property type="match status" value="1"/>
</dbReference>
<organism evidence="1 2">
    <name type="scientific">Microdochium trichocladiopsis</name>
    <dbReference type="NCBI Taxonomy" id="1682393"/>
    <lineage>
        <taxon>Eukaryota</taxon>
        <taxon>Fungi</taxon>
        <taxon>Dikarya</taxon>
        <taxon>Ascomycota</taxon>
        <taxon>Pezizomycotina</taxon>
        <taxon>Sordariomycetes</taxon>
        <taxon>Xylariomycetidae</taxon>
        <taxon>Xylariales</taxon>
        <taxon>Microdochiaceae</taxon>
        <taxon>Microdochium</taxon>
    </lineage>
</organism>
<dbReference type="OrthoDB" id="4379184at2759"/>
<dbReference type="GeneID" id="70180104"/>
<proteinExistence type="predicted"/>
<dbReference type="InterPro" id="IPR004927">
    <property type="entry name" value="MerB"/>
</dbReference>
<dbReference type="InterPro" id="IPR053717">
    <property type="entry name" value="MerB_lyase_sf"/>
</dbReference>
<dbReference type="Proteomes" id="UP000756346">
    <property type="component" value="Unassembled WGS sequence"/>
</dbReference>
<protein>
    <submittedName>
        <fullName evidence="1">Transmembrane protein</fullName>
    </submittedName>
</protein>
<evidence type="ECO:0000313" key="1">
    <source>
        <dbReference type="EMBL" id="KAH7024478.1"/>
    </source>
</evidence>
<evidence type="ECO:0000313" key="2">
    <source>
        <dbReference type="Proteomes" id="UP000756346"/>
    </source>
</evidence>
<gene>
    <name evidence="1" type="ORF">B0I36DRAFT_250615</name>
</gene>
<keyword evidence="2" id="KW-1185">Reference proteome</keyword>
<name>A0A9P8XZF4_9PEZI</name>
<dbReference type="GO" id="GO:0018836">
    <property type="term" value="F:alkylmercury lyase activity"/>
    <property type="evidence" value="ECO:0007669"/>
    <property type="project" value="InterPro"/>
</dbReference>
<comment type="caution">
    <text evidence="1">The sequence shown here is derived from an EMBL/GenBank/DDBJ whole genome shotgun (WGS) entry which is preliminary data.</text>
</comment>
<keyword evidence="1" id="KW-0812">Transmembrane</keyword>